<dbReference type="PANTHER" id="PTHR15040:SF3">
    <property type="entry name" value="SI:DKEY-14D8.6-RELATED"/>
    <property type="match status" value="1"/>
</dbReference>
<dbReference type="GO" id="GO:0005615">
    <property type="term" value="C:extracellular space"/>
    <property type="evidence" value="ECO:0007669"/>
    <property type="project" value="TreeGrafter"/>
</dbReference>
<evidence type="ECO:0000313" key="7">
    <source>
        <dbReference type="Proteomes" id="UP000261540"/>
    </source>
</evidence>
<reference evidence="6" key="2">
    <citation type="submission" date="2025-09" db="UniProtKB">
        <authorList>
            <consortium name="Ensembl"/>
        </authorList>
    </citation>
    <scope>IDENTIFICATION</scope>
</reference>
<dbReference type="InterPro" id="IPR026645">
    <property type="entry name" value="Dermatopontin"/>
</dbReference>
<name>A0A3B3TDP0_9TELE</name>
<dbReference type="Pfam" id="PF14704">
    <property type="entry name" value="DERM"/>
    <property type="match status" value="1"/>
</dbReference>
<evidence type="ECO:0000256" key="1">
    <source>
        <dbReference type="ARBA" id="ARBA00004613"/>
    </source>
</evidence>
<dbReference type="STRING" id="1676925.ENSPKIP00000041377"/>
<dbReference type="PANTHER" id="PTHR15040">
    <property type="entry name" value="DERMATOPONTIN-RELATED"/>
    <property type="match status" value="1"/>
</dbReference>
<dbReference type="GO" id="GO:0030199">
    <property type="term" value="P:collagen fibril organization"/>
    <property type="evidence" value="ECO:0007669"/>
    <property type="project" value="TreeGrafter"/>
</dbReference>
<reference evidence="6" key="1">
    <citation type="submission" date="2025-08" db="UniProtKB">
        <authorList>
            <consortium name="Ensembl"/>
        </authorList>
    </citation>
    <scope>IDENTIFICATION</scope>
</reference>
<keyword evidence="5" id="KW-0732">Signal</keyword>
<dbReference type="AlphaFoldDB" id="A0A3B3TDP0"/>
<dbReference type="Ensembl" id="ENSPKIT00000022412.1">
    <property type="protein sequence ID" value="ENSPKIP00000041377.1"/>
    <property type="gene ID" value="ENSPKIG00000017949.1"/>
</dbReference>
<keyword evidence="4" id="KW-1015">Disulfide bond</keyword>
<keyword evidence="7" id="KW-1185">Reference proteome</keyword>
<proteinExistence type="inferred from homology"/>
<evidence type="ECO:0000256" key="3">
    <source>
        <dbReference type="ARBA" id="ARBA00022525"/>
    </source>
</evidence>
<evidence type="ECO:0000256" key="4">
    <source>
        <dbReference type="ARBA" id="ARBA00023157"/>
    </source>
</evidence>
<dbReference type="GeneTree" id="ENSGT00390000010760"/>
<organism evidence="6 7">
    <name type="scientific">Paramormyrops kingsleyae</name>
    <dbReference type="NCBI Taxonomy" id="1676925"/>
    <lineage>
        <taxon>Eukaryota</taxon>
        <taxon>Metazoa</taxon>
        <taxon>Chordata</taxon>
        <taxon>Craniata</taxon>
        <taxon>Vertebrata</taxon>
        <taxon>Euteleostomi</taxon>
        <taxon>Actinopterygii</taxon>
        <taxon>Neopterygii</taxon>
        <taxon>Teleostei</taxon>
        <taxon>Osteoglossocephala</taxon>
        <taxon>Osteoglossomorpha</taxon>
        <taxon>Osteoglossiformes</taxon>
        <taxon>Mormyridae</taxon>
        <taxon>Paramormyrops</taxon>
    </lineage>
</organism>
<feature type="chain" id="PRO_5017445115" description="Hemagglutinin/amebocyte aggregation factor" evidence="5">
    <location>
        <begin position="18"/>
        <end position="163"/>
    </location>
</feature>
<evidence type="ECO:0000313" key="6">
    <source>
        <dbReference type="Ensembl" id="ENSPKIP00000041377.1"/>
    </source>
</evidence>
<feature type="signal peptide" evidence="5">
    <location>
        <begin position="1"/>
        <end position="17"/>
    </location>
</feature>
<evidence type="ECO:0008006" key="8">
    <source>
        <dbReference type="Google" id="ProtNLM"/>
    </source>
</evidence>
<protein>
    <recommendedName>
        <fullName evidence="8">Hemagglutinin/amebocyte aggregation factor</fullName>
    </recommendedName>
</protein>
<keyword evidence="3" id="KW-0964">Secreted</keyword>
<evidence type="ECO:0000256" key="5">
    <source>
        <dbReference type="SAM" id="SignalP"/>
    </source>
</evidence>
<sequence length="163" mass="19558">PSSELVFLVLKLVFVHDIYLPFSCDLRCLIQLCCPVKQMQVSTSFFSKHDNLYEDRIWEFQCKDTFNSNPQCFWTNYVNSFDEQFTFVCPNNYVMTGMGSIHDDKYGDRRWQFQCCQTYNYCNYNCQWTPYVNFYDEEFTWLVPSMNYLVGAESVHSNSYEYV</sequence>
<comment type="subcellular location">
    <subcellularLocation>
        <location evidence="1">Secreted</location>
    </subcellularLocation>
</comment>
<accession>A0A3B3TDP0</accession>
<dbReference type="Proteomes" id="UP000261540">
    <property type="component" value="Unplaced"/>
</dbReference>
<dbReference type="GO" id="GO:0031012">
    <property type="term" value="C:extracellular matrix"/>
    <property type="evidence" value="ECO:0007669"/>
    <property type="project" value="TreeGrafter"/>
</dbReference>
<comment type="similarity">
    <text evidence="2">Belongs to the dermatopontin family.</text>
</comment>
<evidence type="ECO:0000256" key="2">
    <source>
        <dbReference type="ARBA" id="ARBA00008712"/>
    </source>
</evidence>